<dbReference type="RefSeq" id="WP_093989316.1">
    <property type="nucleotide sequence ID" value="NZ_FYDD01000004.1"/>
</dbReference>
<gene>
    <name evidence="1" type="ORF">H8702_06040</name>
</gene>
<comment type="caution">
    <text evidence="1">The sequence shown here is derived from an EMBL/GenBank/DDBJ whole genome shotgun (WGS) entry which is preliminary data.</text>
</comment>
<proteinExistence type="predicted"/>
<keyword evidence="2" id="KW-1185">Reference proteome</keyword>
<accession>A0A8J6P101</accession>
<protein>
    <submittedName>
        <fullName evidence="1">Uncharacterized protein</fullName>
    </submittedName>
</protein>
<reference evidence="1" key="1">
    <citation type="submission" date="2020-08" db="EMBL/GenBank/DDBJ databases">
        <title>Genome public.</title>
        <authorList>
            <person name="Liu C."/>
            <person name="Sun Q."/>
        </authorList>
    </citation>
    <scope>NUCLEOTIDE SEQUENCE</scope>
    <source>
        <strain evidence="1">NSJ-15</strain>
    </source>
</reference>
<sequence>MILIQEIEKTFPNIERFFTDQELYAFQHCSYHELELYDIGLGSLIETQLLQADKELMGTFAAYQIDQLQDMKRMILRLFWLHLQEREDTLF</sequence>
<dbReference type="AlphaFoldDB" id="A0A8J6P101"/>
<dbReference type="Proteomes" id="UP000632659">
    <property type="component" value="Unassembled WGS sequence"/>
</dbReference>
<name>A0A8J6P101_9FIRM</name>
<dbReference type="EMBL" id="JACRTL010000002">
    <property type="protein sequence ID" value="MBC8610684.1"/>
    <property type="molecule type" value="Genomic_DNA"/>
</dbReference>
<organism evidence="1 2">
    <name type="scientific">Massiliimalia timonensis</name>
    <dbReference type="NCBI Taxonomy" id="1987501"/>
    <lineage>
        <taxon>Bacteria</taxon>
        <taxon>Bacillati</taxon>
        <taxon>Bacillota</taxon>
        <taxon>Clostridia</taxon>
        <taxon>Eubacteriales</taxon>
        <taxon>Oscillospiraceae</taxon>
        <taxon>Massiliimalia</taxon>
    </lineage>
</organism>
<evidence type="ECO:0000313" key="1">
    <source>
        <dbReference type="EMBL" id="MBC8610684.1"/>
    </source>
</evidence>
<evidence type="ECO:0000313" key="2">
    <source>
        <dbReference type="Proteomes" id="UP000632659"/>
    </source>
</evidence>